<evidence type="ECO:0000256" key="6">
    <source>
        <dbReference type="SAM" id="Phobius"/>
    </source>
</evidence>
<name>A0A3E0HDF8_9PSEU</name>
<keyword evidence="2" id="KW-1003">Cell membrane</keyword>
<dbReference type="NCBIfam" id="TIGR02454">
    <property type="entry name" value="ECF_T_CbiQ"/>
    <property type="match status" value="1"/>
</dbReference>
<evidence type="ECO:0000256" key="3">
    <source>
        <dbReference type="ARBA" id="ARBA00022692"/>
    </source>
</evidence>
<keyword evidence="8" id="KW-1185">Reference proteome</keyword>
<dbReference type="PANTHER" id="PTHR34857:SF2">
    <property type="entry name" value="SLL0384 PROTEIN"/>
    <property type="match status" value="1"/>
</dbReference>
<dbReference type="EMBL" id="QUNO01000010">
    <property type="protein sequence ID" value="REH42823.1"/>
    <property type="molecule type" value="Genomic_DNA"/>
</dbReference>
<comment type="subcellular location">
    <subcellularLocation>
        <location evidence="1">Cell membrane</location>
        <topology evidence="1">Multi-pass membrane protein</topology>
    </subcellularLocation>
</comment>
<evidence type="ECO:0000256" key="2">
    <source>
        <dbReference type="ARBA" id="ARBA00022475"/>
    </source>
</evidence>
<comment type="caution">
    <text evidence="7">The sequence shown here is derived from an EMBL/GenBank/DDBJ whole genome shotgun (WGS) entry which is preliminary data.</text>
</comment>
<feature type="transmembrane region" description="Helical" evidence="6">
    <location>
        <begin position="75"/>
        <end position="92"/>
    </location>
</feature>
<accession>A0A3E0HDF8</accession>
<dbReference type="CDD" id="cd16914">
    <property type="entry name" value="EcfT"/>
    <property type="match status" value="1"/>
</dbReference>
<proteinExistence type="predicted"/>
<dbReference type="GO" id="GO:0006824">
    <property type="term" value="P:cobalt ion transport"/>
    <property type="evidence" value="ECO:0007669"/>
    <property type="project" value="InterPro"/>
</dbReference>
<evidence type="ECO:0000256" key="5">
    <source>
        <dbReference type="ARBA" id="ARBA00023136"/>
    </source>
</evidence>
<feature type="transmembrane region" description="Helical" evidence="6">
    <location>
        <begin position="47"/>
        <end position="68"/>
    </location>
</feature>
<dbReference type="InterPro" id="IPR012809">
    <property type="entry name" value="ECF_CbiQ"/>
</dbReference>
<protein>
    <submittedName>
        <fullName evidence="7">Cobalt/nickel transport system permease protein</fullName>
    </submittedName>
</protein>
<dbReference type="AlphaFoldDB" id="A0A3E0HDF8"/>
<organism evidence="7 8">
    <name type="scientific">Kutzneria buriramensis</name>
    <dbReference type="NCBI Taxonomy" id="1045776"/>
    <lineage>
        <taxon>Bacteria</taxon>
        <taxon>Bacillati</taxon>
        <taxon>Actinomycetota</taxon>
        <taxon>Actinomycetes</taxon>
        <taxon>Pseudonocardiales</taxon>
        <taxon>Pseudonocardiaceae</taxon>
        <taxon>Kutzneria</taxon>
    </lineage>
</organism>
<keyword evidence="4 6" id="KW-1133">Transmembrane helix</keyword>
<sequence length="258" mass="27309">MSGAAHNPGADLLIPADTPLHRAAPQCKVAATALCILLVACTPRDQFWPYLGYGIGLAAAAAIAQVPATTLLRRLVVEIPFVFFVVLLPFLATGPKIHVLGIPLATAGLESGASIVLKASFGLLATGVLAATTPLPEVITGLERLHVPKIFTAVASFMIRYVEVLNSELNRLRTARACRGADTRWLWQAKDTALCVGALFVRAFERGERVYLAMASRGYEGSLPTTLTGEPATRTAWATTMTIPAIFAALTATAWATA</sequence>
<evidence type="ECO:0000256" key="4">
    <source>
        <dbReference type="ARBA" id="ARBA00022989"/>
    </source>
</evidence>
<dbReference type="GO" id="GO:0043190">
    <property type="term" value="C:ATP-binding cassette (ABC) transporter complex"/>
    <property type="evidence" value="ECO:0007669"/>
    <property type="project" value="InterPro"/>
</dbReference>
<dbReference type="InterPro" id="IPR051611">
    <property type="entry name" value="ECF_transporter_component"/>
</dbReference>
<keyword evidence="5 6" id="KW-0472">Membrane</keyword>
<keyword evidence="3 6" id="KW-0812">Transmembrane</keyword>
<evidence type="ECO:0000313" key="7">
    <source>
        <dbReference type="EMBL" id="REH42823.1"/>
    </source>
</evidence>
<gene>
    <name evidence="7" type="ORF">BCF44_110324</name>
</gene>
<dbReference type="PANTHER" id="PTHR34857">
    <property type="entry name" value="SLL0384 PROTEIN"/>
    <property type="match status" value="1"/>
</dbReference>
<evidence type="ECO:0000256" key="1">
    <source>
        <dbReference type="ARBA" id="ARBA00004651"/>
    </source>
</evidence>
<dbReference type="Proteomes" id="UP000256269">
    <property type="component" value="Unassembled WGS sequence"/>
</dbReference>
<reference evidence="7 8" key="1">
    <citation type="submission" date="2018-08" db="EMBL/GenBank/DDBJ databases">
        <title>Genomic Encyclopedia of Archaeal and Bacterial Type Strains, Phase II (KMG-II): from individual species to whole genera.</title>
        <authorList>
            <person name="Goeker M."/>
        </authorList>
    </citation>
    <scope>NUCLEOTIDE SEQUENCE [LARGE SCALE GENOMIC DNA]</scope>
    <source>
        <strain evidence="7 8">DSM 45791</strain>
    </source>
</reference>
<evidence type="ECO:0000313" key="8">
    <source>
        <dbReference type="Proteomes" id="UP000256269"/>
    </source>
</evidence>
<dbReference type="RefSeq" id="WP_116177615.1">
    <property type="nucleotide sequence ID" value="NZ_CP144375.1"/>
</dbReference>
<dbReference type="OrthoDB" id="4533at2"/>
<dbReference type="Pfam" id="PF02361">
    <property type="entry name" value="CbiQ"/>
    <property type="match status" value="1"/>
</dbReference>
<dbReference type="InterPro" id="IPR003339">
    <property type="entry name" value="ABC/ECF_trnsptr_transmembrane"/>
</dbReference>